<gene>
    <name evidence="2" type="ORF">MS3_00008217</name>
</gene>
<evidence type="ECO:0000256" key="1">
    <source>
        <dbReference type="SAM" id="Phobius"/>
    </source>
</evidence>
<evidence type="ECO:0000313" key="2">
    <source>
        <dbReference type="EMBL" id="KAH9583977.1"/>
    </source>
</evidence>
<reference evidence="2" key="1">
    <citation type="journal article" date="2012" name="Nat. Genet.">
        <title>Whole-genome sequence of Schistosoma haematobium.</title>
        <authorList>
            <person name="Young N.D."/>
            <person name="Jex A.R."/>
            <person name="Li B."/>
            <person name="Liu S."/>
            <person name="Yang L."/>
            <person name="Xiong Z."/>
            <person name="Li Y."/>
            <person name="Cantacessi C."/>
            <person name="Hall R.S."/>
            <person name="Xu X."/>
            <person name="Chen F."/>
            <person name="Wu X."/>
            <person name="Zerlotini A."/>
            <person name="Oliveira G."/>
            <person name="Hofmann A."/>
            <person name="Zhang G."/>
            <person name="Fang X."/>
            <person name="Kang Y."/>
            <person name="Campbell B.E."/>
            <person name="Loukas A."/>
            <person name="Ranganathan S."/>
            <person name="Rollinson D."/>
            <person name="Rinaldi G."/>
            <person name="Brindley P.J."/>
            <person name="Yang H."/>
            <person name="Wang J."/>
            <person name="Wang J."/>
            <person name="Gasser R.B."/>
        </authorList>
    </citation>
    <scope>NUCLEOTIDE SEQUENCE</scope>
</reference>
<keyword evidence="1" id="KW-1133">Transmembrane helix</keyword>
<comment type="caution">
    <text evidence="2">The sequence shown here is derived from an EMBL/GenBank/DDBJ whole genome shotgun (WGS) entry which is preliminary data.</text>
</comment>
<name>A0A922IPJ1_SCHHA</name>
<dbReference type="Proteomes" id="UP000471633">
    <property type="component" value="Unassembled WGS sequence"/>
</dbReference>
<reference evidence="2" key="2">
    <citation type="journal article" date="2019" name="Gigascience">
        <title>High-quality Schistosoma haematobium genome achieved by single-molecule and long-range sequencing.</title>
        <authorList>
            <person name="Stroehlein A.J."/>
            <person name="Korhonen P.K."/>
            <person name="Chong T.M."/>
            <person name="Lim Y.L."/>
            <person name="Chan K.G."/>
            <person name="Webster B."/>
            <person name="Rollinson D."/>
            <person name="Brindley P.J."/>
            <person name="Gasser R.B."/>
            <person name="Young N.D."/>
        </authorList>
    </citation>
    <scope>NUCLEOTIDE SEQUENCE</scope>
</reference>
<reference evidence="2" key="3">
    <citation type="submission" date="2021-06" db="EMBL/GenBank/DDBJ databases">
        <title>Chromosome-level genome assembly for S. haematobium.</title>
        <authorList>
            <person name="Stroehlein A.J."/>
        </authorList>
    </citation>
    <scope>NUCLEOTIDE SEQUENCE</scope>
</reference>
<protein>
    <submittedName>
        <fullName evidence="2">Uncharacterized protein</fullName>
    </submittedName>
</protein>
<dbReference type="GeneID" id="24596612"/>
<feature type="transmembrane region" description="Helical" evidence="1">
    <location>
        <begin position="102"/>
        <end position="123"/>
    </location>
</feature>
<sequence length="136" mass="16063">MHGEDSFGYIRPFTLKIKFLDIEISDEKELLAVRWFINEDVDGKQFTAKVTCLIHPNGKIILYYDNIPTEIKDVEWNPVIMGKFKCGESKKHFNECCQHIDIWLLTLSVIFLCYITFCFYTVYQHVNTEHSFILSQ</sequence>
<dbReference type="RefSeq" id="XP_051067172.1">
    <property type="nucleotide sequence ID" value="XM_051216570.1"/>
</dbReference>
<dbReference type="CTD" id="24596612"/>
<organism evidence="2 3">
    <name type="scientific">Schistosoma haematobium</name>
    <name type="common">Blood fluke</name>
    <dbReference type="NCBI Taxonomy" id="6185"/>
    <lineage>
        <taxon>Eukaryota</taxon>
        <taxon>Metazoa</taxon>
        <taxon>Spiralia</taxon>
        <taxon>Lophotrochozoa</taxon>
        <taxon>Platyhelminthes</taxon>
        <taxon>Trematoda</taxon>
        <taxon>Digenea</taxon>
        <taxon>Strigeidida</taxon>
        <taxon>Schistosomatoidea</taxon>
        <taxon>Schistosomatidae</taxon>
        <taxon>Schistosoma</taxon>
    </lineage>
</organism>
<proteinExistence type="predicted"/>
<keyword evidence="1" id="KW-0812">Transmembrane</keyword>
<keyword evidence="1" id="KW-0472">Membrane</keyword>
<keyword evidence="3" id="KW-1185">Reference proteome</keyword>
<accession>A0A922IPJ1</accession>
<dbReference type="KEGG" id="shx:MS3_00008217"/>
<dbReference type="EMBL" id="AMPZ03000005">
    <property type="protein sequence ID" value="KAH9583977.1"/>
    <property type="molecule type" value="Genomic_DNA"/>
</dbReference>
<dbReference type="AlphaFoldDB" id="A0A922IPJ1"/>
<evidence type="ECO:0000313" key="3">
    <source>
        <dbReference type="Proteomes" id="UP000471633"/>
    </source>
</evidence>
<reference evidence="2" key="4">
    <citation type="journal article" date="2022" name="PLoS Pathog.">
        <title>Chromosome-level genome of Schistosoma haematobium underpins genome-wide explorations of molecular variation.</title>
        <authorList>
            <person name="Stroehlein A.J."/>
            <person name="Korhonen P.K."/>
            <person name="Lee V.V."/>
            <person name="Ralph S.A."/>
            <person name="Mentink-Kane M."/>
            <person name="You H."/>
            <person name="McManus D.P."/>
            <person name="Tchuente L.T."/>
            <person name="Stothard J.R."/>
            <person name="Kaur P."/>
            <person name="Dudchenko O."/>
            <person name="Aiden E.L."/>
            <person name="Yang B."/>
            <person name="Yang H."/>
            <person name="Emery A.M."/>
            <person name="Webster B.L."/>
            <person name="Brindley P.J."/>
            <person name="Rollinson D."/>
            <person name="Chang B.C.H."/>
            <person name="Gasser R.B."/>
            <person name="Young N.D."/>
        </authorList>
    </citation>
    <scope>NUCLEOTIDE SEQUENCE</scope>
</reference>